<name>A0A511KJF7_RHOTO</name>
<sequence length="509" mass="56342">MSSAYSVSGIAIVPAAVVKTRKEEKNNAAQDSAAGYTTVINGVTTFVQTRTASIVTRSSYSTLPNGRISTVLQEVTLPIVTVSATAAGAVQTGFETVTIDGQAVVVATQTQYVAGGQVVVTRTLLNGPQAVETVYSTVYQDLTVTRLGVAVHGLCFLFARTFEQLLDHSACTVYIERTLDTEPPRDLERADVGQPIEQFLYDNTSSHVFVFFLEFAYHHEPAYDEPAADFDLASEQFDYQSNQRQPDPVDSHNFSGSDNKRCHHLGSFDQHLAHNIGGDPNLDANLHPRPSSPSRWLPQAHYDLISGSHNPLNFVSYNTCAVEHHDFEKHAGRLHSGIATASGWLRAEHNNHDDASRTDLSSWSSSAPRRLRGNNDAGAFTDFDKRCRAVLNLYQHDGQRLGLPRPRLRVEHEDYACAVDPPEQLVHRLGDDHRPRRVLLDLVSQLDPARDELDSGRGLDYDATATNVSFLVVFLFRRASSYNNSPCASFIHARHLLELLHDNFVQPRA</sequence>
<organism evidence="2 3">
    <name type="scientific">Rhodotorula toruloides</name>
    <name type="common">Yeast</name>
    <name type="synonym">Rhodosporidium toruloides</name>
    <dbReference type="NCBI Taxonomy" id="5286"/>
    <lineage>
        <taxon>Eukaryota</taxon>
        <taxon>Fungi</taxon>
        <taxon>Dikarya</taxon>
        <taxon>Basidiomycota</taxon>
        <taxon>Pucciniomycotina</taxon>
        <taxon>Microbotryomycetes</taxon>
        <taxon>Sporidiobolales</taxon>
        <taxon>Sporidiobolaceae</taxon>
        <taxon>Rhodotorula</taxon>
    </lineage>
</organism>
<dbReference type="Proteomes" id="UP000321518">
    <property type="component" value="Unassembled WGS sequence"/>
</dbReference>
<evidence type="ECO:0000313" key="2">
    <source>
        <dbReference type="EMBL" id="GEM10512.1"/>
    </source>
</evidence>
<dbReference type="EMBL" id="BJWK01000011">
    <property type="protein sequence ID" value="GEM10512.1"/>
    <property type="molecule type" value="Genomic_DNA"/>
</dbReference>
<evidence type="ECO:0000256" key="1">
    <source>
        <dbReference type="SAM" id="MobiDB-lite"/>
    </source>
</evidence>
<gene>
    <name evidence="2" type="ORF">Rt10032_c11g4529</name>
</gene>
<dbReference type="AlphaFoldDB" id="A0A511KJF7"/>
<accession>A0A511KJF7</accession>
<reference evidence="2 3" key="1">
    <citation type="submission" date="2019-07" db="EMBL/GenBank/DDBJ databases">
        <title>Rhodotorula toruloides NBRC10032 genome sequencing.</title>
        <authorList>
            <person name="Shida Y."/>
            <person name="Takaku H."/>
            <person name="Ogasawara W."/>
            <person name="Mori K."/>
        </authorList>
    </citation>
    <scope>NUCLEOTIDE SEQUENCE [LARGE SCALE GENOMIC DNA]</scope>
    <source>
        <strain evidence="2 3">NBRC10032</strain>
    </source>
</reference>
<dbReference type="OrthoDB" id="2530483at2759"/>
<proteinExistence type="predicted"/>
<feature type="region of interest" description="Disordered" evidence="1">
    <location>
        <begin position="352"/>
        <end position="371"/>
    </location>
</feature>
<feature type="compositionally biased region" description="Polar residues" evidence="1">
    <location>
        <begin position="358"/>
        <end position="367"/>
    </location>
</feature>
<comment type="caution">
    <text evidence="2">The sequence shown here is derived from an EMBL/GenBank/DDBJ whole genome shotgun (WGS) entry which is preliminary data.</text>
</comment>
<protein>
    <submittedName>
        <fullName evidence="2">Uncharacterized protein</fullName>
    </submittedName>
</protein>
<evidence type="ECO:0000313" key="3">
    <source>
        <dbReference type="Proteomes" id="UP000321518"/>
    </source>
</evidence>